<dbReference type="EMBL" id="LAZR01053991">
    <property type="protein sequence ID" value="KKK79516.1"/>
    <property type="molecule type" value="Genomic_DNA"/>
</dbReference>
<name>A0A0F9B4K9_9ZZZZ</name>
<feature type="non-terminal residue" evidence="2">
    <location>
        <position position="1"/>
    </location>
</feature>
<sequence length="321" mass="35840">EAETAEQDAEVIRAQQAQRQMPSPARIKAIIDEFVLAPEVADSVARALYSGKTTMFYGPSGNGKTSILELFANNFEGVALMPYALYVYGQVIRVFDPSVHEAIDDVDGGDAVKDDAKLDRRWVMVRRPAVVLGSELRLESLDLAYDPQARFYQAPPHVKAQGGVLIVDDLGRQRTDARDLMTRWLTSVERGWDSLSLITGEKLRMPFDVQLLFATNQPMEQLADEALLRRILYKVEIPSPGPAEFAEILRQLCQQRGVQTPEGAIERVVERLYGQAGEKPQAAFARDFLEVIIEGASFDGCEPVLDDESFERAFRLMMSQG</sequence>
<evidence type="ECO:0000259" key="1">
    <source>
        <dbReference type="SMART" id="SM00382"/>
    </source>
</evidence>
<dbReference type="SMART" id="SM00382">
    <property type="entry name" value="AAA"/>
    <property type="match status" value="1"/>
</dbReference>
<protein>
    <recommendedName>
        <fullName evidence="1">AAA+ ATPase domain-containing protein</fullName>
    </recommendedName>
</protein>
<dbReference type="Gene3D" id="3.40.50.300">
    <property type="entry name" value="P-loop containing nucleotide triphosphate hydrolases"/>
    <property type="match status" value="1"/>
</dbReference>
<evidence type="ECO:0000313" key="2">
    <source>
        <dbReference type="EMBL" id="KKK79516.1"/>
    </source>
</evidence>
<accession>A0A0F9B4K9</accession>
<organism evidence="2">
    <name type="scientific">marine sediment metagenome</name>
    <dbReference type="NCBI Taxonomy" id="412755"/>
    <lineage>
        <taxon>unclassified sequences</taxon>
        <taxon>metagenomes</taxon>
        <taxon>ecological metagenomes</taxon>
    </lineage>
</organism>
<dbReference type="AlphaFoldDB" id="A0A0F9B4K9"/>
<dbReference type="InterPro" id="IPR003593">
    <property type="entry name" value="AAA+_ATPase"/>
</dbReference>
<feature type="domain" description="AAA+ ATPase" evidence="1">
    <location>
        <begin position="50"/>
        <end position="241"/>
    </location>
</feature>
<reference evidence="2" key="1">
    <citation type="journal article" date="2015" name="Nature">
        <title>Complex archaea that bridge the gap between prokaryotes and eukaryotes.</title>
        <authorList>
            <person name="Spang A."/>
            <person name="Saw J.H."/>
            <person name="Jorgensen S.L."/>
            <person name="Zaremba-Niedzwiedzka K."/>
            <person name="Martijn J."/>
            <person name="Lind A.E."/>
            <person name="van Eijk R."/>
            <person name="Schleper C."/>
            <person name="Guy L."/>
            <person name="Ettema T.J."/>
        </authorList>
    </citation>
    <scope>NUCLEOTIDE SEQUENCE</scope>
</reference>
<gene>
    <name evidence="2" type="ORF">LCGC14_2832710</name>
</gene>
<dbReference type="SUPFAM" id="SSF52540">
    <property type="entry name" value="P-loop containing nucleoside triphosphate hydrolases"/>
    <property type="match status" value="1"/>
</dbReference>
<dbReference type="InterPro" id="IPR027417">
    <property type="entry name" value="P-loop_NTPase"/>
</dbReference>
<proteinExistence type="predicted"/>
<comment type="caution">
    <text evidence="2">The sequence shown here is derived from an EMBL/GenBank/DDBJ whole genome shotgun (WGS) entry which is preliminary data.</text>
</comment>